<dbReference type="EMBL" id="BX284606">
    <property type="protein sequence ID" value="CAD89731.3"/>
    <property type="molecule type" value="Genomic_DNA"/>
</dbReference>
<evidence type="ECO:0000256" key="4">
    <source>
        <dbReference type="ARBA" id="ARBA00022776"/>
    </source>
</evidence>
<proteinExistence type="predicted"/>
<dbReference type="Reactome" id="R-CEL-6782135">
    <property type="pathway name" value="Dual incision in TC-NER"/>
</dbReference>
<evidence type="ECO:0000256" key="3">
    <source>
        <dbReference type="ARBA" id="ARBA00022618"/>
    </source>
</evidence>
<dbReference type="Reactome" id="R-CEL-6781823">
    <property type="pathway name" value="Formation of TC-NER Pre-Incision Complex"/>
</dbReference>
<dbReference type="InterPro" id="IPR049730">
    <property type="entry name" value="SNF2/RAD54-like_C"/>
</dbReference>
<dbReference type="GO" id="GO:0005634">
    <property type="term" value="C:nucleus"/>
    <property type="evidence" value="ECO:0000318"/>
    <property type="project" value="GO_Central"/>
</dbReference>
<keyword evidence="6" id="KW-0131">Cell cycle</keyword>
<protein>
    <recommendedName>
        <fullName evidence="2">DNA repair and recombination protein RAD54-like</fullName>
    </recommendedName>
    <alternativeName>
        <fullName evidence="8">Protein okra</fullName>
    </alternativeName>
</protein>
<dbReference type="InParanoid" id="Q86D18"/>
<dbReference type="PhylomeDB" id="Q86D18"/>
<feature type="region of interest" description="Disordered" evidence="9">
    <location>
        <begin position="1"/>
        <end position="35"/>
    </location>
</feature>
<dbReference type="PROSITE" id="PS51194">
    <property type="entry name" value="HELICASE_CTER"/>
    <property type="match status" value="1"/>
</dbReference>
<dbReference type="PaxDb" id="6239-F53H4.6"/>
<evidence type="ECO:0000313" key="13">
    <source>
        <dbReference type="WormBase" id="F53H4.6"/>
    </source>
</evidence>
<dbReference type="GO" id="GO:0006283">
    <property type="term" value="P:transcription-coupled nucleotide-excision repair"/>
    <property type="evidence" value="ECO:0000318"/>
    <property type="project" value="GO_Central"/>
</dbReference>
<feature type="compositionally biased region" description="Basic and acidic residues" evidence="9">
    <location>
        <begin position="72"/>
        <end position="84"/>
    </location>
</feature>
<accession>Q86D18</accession>
<evidence type="ECO:0000256" key="1">
    <source>
        <dbReference type="ARBA" id="ARBA00011467"/>
    </source>
</evidence>
<evidence type="ECO:0000313" key="11">
    <source>
        <dbReference type="EMBL" id="CAD89731.3"/>
    </source>
</evidence>
<dbReference type="Gene3D" id="3.40.50.300">
    <property type="entry name" value="P-loop containing nucleotide triphosphate hydrolases"/>
    <property type="match status" value="1"/>
</dbReference>
<dbReference type="Reactome" id="R-CEL-5250924">
    <property type="pathway name" value="B-WICH complex positively regulates rRNA expression"/>
</dbReference>
<reference evidence="11 12" key="1">
    <citation type="journal article" date="1998" name="Science">
        <title>Genome sequence of the nematode C. elegans: a platform for investigating biology.</title>
        <authorList>
            <consortium name="The C. elegans sequencing consortium"/>
            <person name="Sulson J.E."/>
            <person name="Waterston R."/>
        </authorList>
    </citation>
    <scope>NUCLEOTIDE SEQUENCE [LARGE SCALE GENOMIC DNA]</scope>
    <source>
        <strain evidence="11 12">Bristol N2</strain>
    </source>
</reference>
<dbReference type="Proteomes" id="UP000001940">
    <property type="component" value="Chromosome X"/>
</dbReference>
<dbReference type="GO" id="GO:0016787">
    <property type="term" value="F:hydrolase activity"/>
    <property type="evidence" value="ECO:0007669"/>
    <property type="project" value="UniProtKB-KW"/>
</dbReference>
<gene>
    <name evidence="11" type="ORF">CELE_F53H4.6</name>
    <name evidence="11 13" type="ORF">F53H4.6</name>
</gene>
<dbReference type="FunCoup" id="Q86D18">
    <property type="interactions" value="533"/>
</dbReference>
<dbReference type="AGR" id="WB:WBGene00010011"/>
<feature type="compositionally biased region" description="Polar residues" evidence="9">
    <location>
        <begin position="12"/>
        <end position="30"/>
    </location>
</feature>
<keyword evidence="4" id="KW-0498">Mitosis</keyword>
<dbReference type="STRING" id="6239.F53H4.6.1"/>
<comment type="function">
    <text evidence="7">Involved in mitotic DNA repair and meiotic recombination. Functions in the recombinational DNA repair pathway. Essential for interhomolog gene conversion (GC), but may have a less important role in intersister GC than spn-A/Rad51. In the presence of DNA, spn-A/Rad51 enhances the ATPase activity of okr/Rad54.</text>
</comment>
<dbReference type="HOGENOM" id="CLU_000315_7_3_1"/>
<keyword evidence="5" id="KW-0378">Hydrolase</keyword>
<feature type="domain" description="Helicase C-terminal" evidence="10">
    <location>
        <begin position="529"/>
        <end position="688"/>
    </location>
</feature>
<organism evidence="11 12">
    <name type="scientific">Caenorhabditis elegans</name>
    <dbReference type="NCBI Taxonomy" id="6239"/>
    <lineage>
        <taxon>Eukaryota</taxon>
        <taxon>Metazoa</taxon>
        <taxon>Ecdysozoa</taxon>
        <taxon>Nematoda</taxon>
        <taxon>Chromadorea</taxon>
        <taxon>Rhabditida</taxon>
        <taxon>Rhabditina</taxon>
        <taxon>Rhabditomorpha</taxon>
        <taxon>Rhabditoidea</taxon>
        <taxon>Rhabditidae</taxon>
        <taxon>Peloderinae</taxon>
        <taxon>Caenorhabditis</taxon>
    </lineage>
</organism>
<dbReference type="UCSC" id="F53H4.6">
    <property type="organism name" value="c. elegans"/>
</dbReference>
<dbReference type="WormBase" id="F53H4.6">
    <property type="protein sequence ID" value="CE53338"/>
    <property type="gene ID" value="WBGene00010011"/>
</dbReference>
<dbReference type="InterPro" id="IPR027417">
    <property type="entry name" value="P-loop_NTPase"/>
</dbReference>
<evidence type="ECO:0000256" key="6">
    <source>
        <dbReference type="ARBA" id="ARBA00023306"/>
    </source>
</evidence>
<sequence>MTEKWTVYRDPINSTQNRDNKDTNGIASDDTNGDQEKWDSALKYRQAKAFWMRHTGQLNISARNANKNRANASERNEQRPDKNNDAIVIKPTNTSNDRKSLKRRPDALPDPPIEKRHKQTTVDSDDDVMIIERTPEKTNSFETPDSIDDDNMSDDMRCRNTFPYIPESRTTVTRMVRSEDGKESRKPCNEHLTTKWLQTQMDHNRGGIVIDENVLNKPRKAWQGASFLSSIFESFRKFKNSAGLSSALIVCPEAKLSEWMLAIRHQFDYARIFVLHKASTTGHETDYVEKIFQDLKETKKIPFGAVLLTTFAEFGKHEKAIVDHQWQLVYLDQGLFEMTRQMRNQIEGMKKLKTPNRFIFTDTSVRDRLEELWWNVDFVFPGRLSDYKTFQTNFQNVIEIGCRLDATPEEASTAYECIVALHVALKPLILSRLIKNPNDWFCRREISKKEVEHIKDIICPLSKRQRRCLKIYKRSDEVQGILRQSSAACVGLKKLTDICDHPGIHKGVTPETKKFGSIEDSGKVRIVFQLLDMWLGTPGAKVVIFTQRRQVAVMLEHFMKQKRIAYCSFLKAKNAYDRENVVNYFENTTDVQILLAPSIMFKLGMQLKKANKVIIFDPEWNPDSDVKHTREMSFLTKKVEDVTVVRLVSEGTVEDSSYFKKLWESGLASRLLSDPKFEPFVPRTTLEEFLTVRPKIKAGKNDMPVVKSHMKNRLLEYEDKQLLSSIIDTTRLDTIRTHFTSFQYHSTTSDRIKSRDVVNRAVRSIIQIDSRLARYWRQMYHQIVDEPTLDPPNPEFYVEPMQIDPYWEAVHPMVPRTSDREELNFLVAMAVDVRSHMLKCYGETEKKLRELFVRNADRSNPIRMFFIYDIFWTFAKFHENWQLWIIRPEYENQSSIRHSLRYDFSFQPDREPRRVGAGSYED</sequence>
<evidence type="ECO:0000256" key="2">
    <source>
        <dbReference type="ARBA" id="ARBA00015341"/>
    </source>
</evidence>
<dbReference type="PANTHER" id="PTHR45629">
    <property type="entry name" value="SNF2/RAD54 FAMILY MEMBER"/>
    <property type="match status" value="1"/>
</dbReference>
<dbReference type="AlphaFoldDB" id="Q86D18"/>
<dbReference type="SUPFAM" id="SSF52540">
    <property type="entry name" value="P-loop containing nucleoside triphosphate hydrolases"/>
    <property type="match status" value="2"/>
</dbReference>
<dbReference type="Pfam" id="PF00271">
    <property type="entry name" value="Helicase_C"/>
    <property type="match status" value="1"/>
</dbReference>
<evidence type="ECO:0000256" key="7">
    <source>
        <dbReference type="ARBA" id="ARBA00024776"/>
    </source>
</evidence>
<name>Q86D18_CAEEL</name>
<dbReference type="PANTHER" id="PTHR45629:SF7">
    <property type="entry name" value="DNA EXCISION REPAIR PROTEIN ERCC-6-RELATED"/>
    <property type="match status" value="1"/>
</dbReference>
<dbReference type="GO" id="GO:0051301">
    <property type="term" value="P:cell division"/>
    <property type="evidence" value="ECO:0007669"/>
    <property type="project" value="UniProtKB-KW"/>
</dbReference>
<dbReference type="Pfam" id="PF00176">
    <property type="entry name" value="SNF2-rel_dom"/>
    <property type="match status" value="1"/>
</dbReference>
<feature type="compositionally biased region" description="Basic and acidic residues" evidence="9">
    <location>
        <begin position="96"/>
        <end position="107"/>
    </location>
</feature>
<evidence type="ECO:0000256" key="9">
    <source>
        <dbReference type="SAM" id="MobiDB-lite"/>
    </source>
</evidence>
<evidence type="ECO:0000259" key="10">
    <source>
        <dbReference type="PROSITE" id="PS51194"/>
    </source>
</evidence>
<dbReference type="CDD" id="cd18793">
    <property type="entry name" value="SF2_C_SNF"/>
    <property type="match status" value="1"/>
</dbReference>
<dbReference type="Bgee" id="WBGene00010011">
    <property type="expression patterns" value="Expressed in embryo and 3 other cell types or tissues"/>
</dbReference>
<dbReference type="InterPro" id="IPR000330">
    <property type="entry name" value="SNF2_N"/>
</dbReference>
<dbReference type="InterPro" id="IPR050496">
    <property type="entry name" value="SNF2_RAD54_helicase_repair"/>
</dbReference>
<feature type="region of interest" description="Disordered" evidence="9">
    <location>
        <begin position="60"/>
        <end position="125"/>
    </location>
</feature>
<dbReference type="GO" id="GO:0005524">
    <property type="term" value="F:ATP binding"/>
    <property type="evidence" value="ECO:0007669"/>
    <property type="project" value="InterPro"/>
</dbReference>
<keyword evidence="3" id="KW-0132">Cell division</keyword>
<comment type="subunit">
    <text evidence="1">Interacts (via N-terminus) with spn-A/Rad51.</text>
</comment>
<evidence type="ECO:0000313" key="12">
    <source>
        <dbReference type="Proteomes" id="UP000001940"/>
    </source>
</evidence>
<evidence type="ECO:0000256" key="5">
    <source>
        <dbReference type="ARBA" id="ARBA00022801"/>
    </source>
</evidence>
<dbReference type="Gene3D" id="3.40.50.10810">
    <property type="entry name" value="Tandem AAA-ATPase domain"/>
    <property type="match status" value="1"/>
</dbReference>
<dbReference type="GO" id="GO:0140658">
    <property type="term" value="F:ATP-dependent chromatin remodeler activity"/>
    <property type="evidence" value="ECO:0000318"/>
    <property type="project" value="GO_Central"/>
</dbReference>
<keyword evidence="12" id="KW-1185">Reference proteome</keyword>
<dbReference type="InterPro" id="IPR038718">
    <property type="entry name" value="SNF2-like_sf"/>
</dbReference>
<dbReference type="Reactome" id="R-CEL-6782210">
    <property type="pathway name" value="Gap-filling DNA repair synthesis and ligation in TC-NER"/>
</dbReference>
<dbReference type="OrthoDB" id="448448at2759"/>
<evidence type="ECO:0000256" key="8">
    <source>
        <dbReference type="ARBA" id="ARBA00029956"/>
    </source>
</evidence>
<feature type="compositionally biased region" description="Low complexity" evidence="9">
    <location>
        <begin position="60"/>
        <end position="71"/>
    </location>
</feature>
<dbReference type="InterPro" id="IPR001650">
    <property type="entry name" value="Helicase_C-like"/>
</dbReference>
<dbReference type="eggNOG" id="KOG0387">
    <property type="taxonomic scope" value="Eukaryota"/>
</dbReference>
<dbReference type="SMR" id="Q86D18"/>